<gene>
    <name evidence="2" type="ORF">DPRO_2107</name>
</gene>
<proteinExistence type="predicted"/>
<sequence length="178" mass="19531">MLRTQLLVVLLLCLVVTSASAGEPAFISEVRGGVYSHDIDFWSFKREQGVDVNGEILFVSPEVLSVLFAPRPHVGATLNTAGDTSHVYAGLTWEYDMTPDFFVDLNLGGSAHNGKLDTDDNDRKSFGSSLLFRVGGAVGYRLTSNWNISLQYEHMSNAYIADPNEGMDNLGVRLGYCF</sequence>
<feature type="chain" id="PRO_5012112539" evidence="1">
    <location>
        <begin position="22"/>
        <end position="178"/>
    </location>
</feature>
<evidence type="ECO:0000256" key="1">
    <source>
        <dbReference type="SAM" id="SignalP"/>
    </source>
</evidence>
<dbReference type="KEGG" id="pprf:DPRO_2107"/>
<dbReference type="InterPro" id="IPR018550">
    <property type="entry name" value="Lipid-A_deacylase-rel"/>
</dbReference>
<dbReference type="Gene3D" id="2.40.160.20">
    <property type="match status" value="1"/>
</dbReference>
<keyword evidence="3" id="KW-1185">Reference proteome</keyword>
<dbReference type="AlphaFoldDB" id="A0A2C8F9C0"/>
<dbReference type="Pfam" id="PF09411">
    <property type="entry name" value="PagL"/>
    <property type="match status" value="1"/>
</dbReference>
<evidence type="ECO:0000313" key="3">
    <source>
        <dbReference type="Proteomes" id="UP000219215"/>
    </source>
</evidence>
<evidence type="ECO:0000313" key="2">
    <source>
        <dbReference type="EMBL" id="SOB59011.1"/>
    </source>
</evidence>
<dbReference type="OrthoDB" id="5736231at2"/>
<dbReference type="SUPFAM" id="SSF56925">
    <property type="entry name" value="OMPA-like"/>
    <property type="match status" value="1"/>
</dbReference>
<accession>A0A2C8F9C0</accession>
<name>A0A2C8F9C0_9BACT</name>
<feature type="signal peptide" evidence="1">
    <location>
        <begin position="1"/>
        <end position="21"/>
    </location>
</feature>
<dbReference type="Proteomes" id="UP000219215">
    <property type="component" value="Chromosome DPRO"/>
</dbReference>
<reference evidence="3" key="1">
    <citation type="submission" date="2017-09" db="EMBL/GenBank/DDBJ databases">
        <authorList>
            <person name="Regsiter A."/>
            <person name="William W."/>
        </authorList>
    </citation>
    <scope>NUCLEOTIDE SEQUENCE [LARGE SCALE GENOMIC DNA]</scope>
    <source>
        <strain evidence="3">500-1</strain>
    </source>
</reference>
<organism evidence="2 3">
    <name type="scientific">Pseudodesulfovibrio profundus</name>
    <dbReference type="NCBI Taxonomy" id="57320"/>
    <lineage>
        <taxon>Bacteria</taxon>
        <taxon>Pseudomonadati</taxon>
        <taxon>Thermodesulfobacteriota</taxon>
        <taxon>Desulfovibrionia</taxon>
        <taxon>Desulfovibrionales</taxon>
        <taxon>Desulfovibrionaceae</taxon>
    </lineage>
</organism>
<dbReference type="EMBL" id="LT907975">
    <property type="protein sequence ID" value="SOB59011.1"/>
    <property type="molecule type" value="Genomic_DNA"/>
</dbReference>
<dbReference type="RefSeq" id="WP_097011950.1">
    <property type="nucleotide sequence ID" value="NZ_LT907975.1"/>
</dbReference>
<dbReference type="InterPro" id="IPR011250">
    <property type="entry name" value="OMP/PagP_B-barrel"/>
</dbReference>
<keyword evidence="1" id="KW-0732">Signal</keyword>
<protein>
    <submittedName>
        <fullName evidence="2">Lipid A 3-O-deacylase-related protein</fullName>
    </submittedName>
</protein>